<feature type="binding site" evidence="11">
    <location>
        <position position="140"/>
    </location>
    <ligand>
        <name>ATP</name>
        <dbReference type="ChEBI" id="CHEBI:30616"/>
    </ligand>
</feature>
<evidence type="ECO:0000256" key="6">
    <source>
        <dbReference type="ARBA" id="ARBA00022741"/>
    </source>
</evidence>
<feature type="domain" description="tRNA nucleotidyltransferase/poly(A) polymerase RNA and SrmB- binding" evidence="13">
    <location>
        <begin position="149"/>
        <end position="213"/>
    </location>
</feature>
<name>A0A7U8GS06_NEPCE</name>
<dbReference type="Pfam" id="PF01743">
    <property type="entry name" value="PolyA_pol"/>
    <property type="match status" value="1"/>
</dbReference>
<feature type="binding site" evidence="11">
    <location>
        <position position="8"/>
    </location>
    <ligand>
        <name>CTP</name>
        <dbReference type="ChEBI" id="CHEBI:37563"/>
    </ligand>
</feature>
<dbReference type="HAMAP" id="MF_01262">
    <property type="entry name" value="CCA_bact_type2"/>
    <property type="match status" value="1"/>
</dbReference>
<dbReference type="GO" id="GO:0004810">
    <property type="term" value="F:CCA tRNA nucleotidyltransferase activity"/>
    <property type="evidence" value="ECO:0007669"/>
    <property type="project" value="UniProtKB-UniRule"/>
</dbReference>
<dbReference type="PANTHER" id="PTHR47545:SF1">
    <property type="entry name" value="MULTIFUNCTIONAL CCA PROTEIN"/>
    <property type="match status" value="1"/>
</dbReference>
<feature type="binding site" evidence="11">
    <location>
        <position position="91"/>
    </location>
    <ligand>
        <name>CTP</name>
        <dbReference type="ChEBI" id="CHEBI:37563"/>
    </ligand>
</feature>
<keyword evidence="4 11" id="KW-0548">Nucleotidyltransferase</keyword>
<dbReference type="Pfam" id="PF12627">
    <property type="entry name" value="PolyA_pol_RNAbd"/>
    <property type="match status" value="1"/>
</dbReference>
<protein>
    <recommendedName>
        <fullName evidence="11">CCA-adding enzyme</fullName>
        <ecNumber evidence="11">2.7.7.72</ecNumber>
    </recommendedName>
    <alternativeName>
        <fullName evidence="11">CCA tRNA nucleotidyltransferase</fullName>
    </alternativeName>
    <alternativeName>
        <fullName evidence="11">tRNA CCA-pyrophosphorylase</fullName>
    </alternativeName>
    <alternativeName>
        <fullName evidence="11">tRNA adenylyl-/cytidylyl- transferase</fullName>
    </alternativeName>
    <alternativeName>
        <fullName evidence="11">tRNA nucleotidyltransferase</fullName>
    </alternativeName>
    <alternativeName>
        <fullName evidence="11">tRNA-NT</fullName>
    </alternativeName>
</protein>
<evidence type="ECO:0000256" key="9">
    <source>
        <dbReference type="ARBA" id="ARBA00022842"/>
    </source>
</evidence>
<reference evidence="14 15" key="1">
    <citation type="submission" date="2006-02" db="EMBL/GenBank/DDBJ databases">
        <authorList>
            <person name="Pinhassi J."/>
            <person name="Pedros-Alio C."/>
            <person name="Ferriera S."/>
            <person name="Johnson J."/>
            <person name="Kravitz S."/>
            <person name="Halpern A."/>
            <person name="Remington K."/>
            <person name="Beeson K."/>
            <person name="Tran B."/>
            <person name="Rogers Y.-H."/>
            <person name="Friedman R."/>
            <person name="Venter J.C."/>
        </authorList>
    </citation>
    <scope>NUCLEOTIDE SEQUENCE [LARGE SCALE GENOMIC DNA]</scope>
    <source>
        <strain evidence="14 15">MED92</strain>
    </source>
</reference>
<proteinExistence type="inferred from homology"/>
<comment type="cofactor">
    <cofactor evidence="1 11">
        <name>Mg(2+)</name>
        <dbReference type="ChEBI" id="CHEBI:18420"/>
    </cofactor>
</comment>
<feature type="binding site" evidence="11">
    <location>
        <position position="140"/>
    </location>
    <ligand>
        <name>CTP</name>
        <dbReference type="ChEBI" id="CHEBI:37563"/>
    </ligand>
</feature>
<evidence type="ECO:0000256" key="4">
    <source>
        <dbReference type="ARBA" id="ARBA00022695"/>
    </source>
</evidence>
<feature type="binding site" evidence="11">
    <location>
        <position position="11"/>
    </location>
    <ligand>
        <name>ATP</name>
        <dbReference type="ChEBI" id="CHEBI:30616"/>
    </ligand>
</feature>
<dbReference type="InterPro" id="IPR050124">
    <property type="entry name" value="tRNA_CCA-adding_enzyme"/>
</dbReference>
<evidence type="ECO:0000259" key="12">
    <source>
        <dbReference type="Pfam" id="PF01743"/>
    </source>
</evidence>
<dbReference type="Gene3D" id="1.10.3090.10">
    <property type="entry name" value="cca-adding enzyme, domain 2"/>
    <property type="match status" value="1"/>
</dbReference>
<dbReference type="SUPFAM" id="SSF81891">
    <property type="entry name" value="Poly A polymerase C-terminal region-like"/>
    <property type="match status" value="1"/>
</dbReference>
<keyword evidence="9 11" id="KW-0460">Magnesium</keyword>
<feature type="binding site" evidence="11">
    <location>
        <position position="137"/>
    </location>
    <ligand>
        <name>CTP</name>
        <dbReference type="ChEBI" id="CHEBI:37563"/>
    </ligand>
</feature>
<evidence type="ECO:0000256" key="2">
    <source>
        <dbReference type="ARBA" id="ARBA00022679"/>
    </source>
</evidence>
<sequence>MKIYLVGGAVRDKLLNYPVYDKDWVVVGSSPEEMIESGYQPVGQDFPVFIHPETGEEYALARTEMKSGKGYTGFNYFADKNVTLEEDLVRRDLTINAMAMDEQGSLVDPYDGQKDLADRILRHVSPAFSEDPLRVLRVARFASRYNHLGFRVAQETLNLMQELALTDELEHLTTERVWKEFERALTEKSPWVFLSILHQTKASKKVLPELESWLDTDNWQSIFRNCCEVSKEADIRFACLSTLADLKNVPAFCDRLRTQKATKELTMQCADHSALLSTFDSQPAETKLEILQGLDLFRRPQRLEKILSCVKALYREHSTQSLQPILDEISKIDPKQLIKEGYKGAALGKELTQRKLIICEKFSSSSHDGI</sequence>
<dbReference type="InterPro" id="IPR043519">
    <property type="entry name" value="NT_sf"/>
</dbReference>
<dbReference type="InterPro" id="IPR002646">
    <property type="entry name" value="PolA_pol_head_dom"/>
</dbReference>
<dbReference type="Gene3D" id="3.30.460.10">
    <property type="entry name" value="Beta Polymerase, domain 2"/>
    <property type="match status" value="1"/>
</dbReference>
<dbReference type="GO" id="GO:0005524">
    <property type="term" value="F:ATP binding"/>
    <property type="evidence" value="ECO:0007669"/>
    <property type="project" value="UniProtKB-UniRule"/>
</dbReference>
<feature type="binding site" evidence="11">
    <location>
        <position position="23"/>
    </location>
    <ligand>
        <name>Mg(2+)</name>
        <dbReference type="ChEBI" id="CHEBI:18420"/>
    </ligand>
</feature>
<evidence type="ECO:0000256" key="8">
    <source>
        <dbReference type="ARBA" id="ARBA00022840"/>
    </source>
</evidence>
<evidence type="ECO:0000313" key="15">
    <source>
        <dbReference type="Proteomes" id="UP000002171"/>
    </source>
</evidence>
<dbReference type="SUPFAM" id="SSF81301">
    <property type="entry name" value="Nucleotidyltransferase"/>
    <property type="match status" value="1"/>
</dbReference>
<dbReference type="CDD" id="cd05398">
    <property type="entry name" value="NT_ClassII-CCAase"/>
    <property type="match status" value="1"/>
</dbReference>
<dbReference type="PANTHER" id="PTHR47545">
    <property type="entry name" value="MULTIFUNCTIONAL CCA PROTEIN"/>
    <property type="match status" value="1"/>
</dbReference>
<dbReference type="InterPro" id="IPR012006">
    <property type="entry name" value="CCA_bact"/>
</dbReference>
<comment type="catalytic activity">
    <reaction evidence="11">
        <text>a tRNA precursor + 2 CTP + ATP = a tRNA with a 3' CCA end + 3 diphosphate</text>
        <dbReference type="Rhea" id="RHEA:14433"/>
        <dbReference type="Rhea" id="RHEA-COMP:10465"/>
        <dbReference type="Rhea" id="RHEA-COMP:10468"/>
        <dbReference type="ChEBI" id="CHEBI:30616"/>
        <dbReference type="ChEBI" id="CHEBI:33019"/>
        <dbReference type="ChEBI" id="CHEBI:37563"/>
        <dbReference type="ChEBI" id="CHEBI:74896"/>
        <dbReference type="ChEBI" id="CHEBI:83071"/>
        <dbReference type="EC" id="2.7.7.72"/>
    </reaction>
</comment>
<organism evidence="14 15">
    <name type="scientific">Neptuniibacter caesariensis</name>
    <dbReference type="NCBI Taxonomy" id="207954"/>
    <lineage>
        <taxon>Bacteria</taxon>
        <taxon>Pseudomonadati</taxon>
        <taxon>Pseudomonadota</taxon>
        <taxon>Gammaproteobacteria</taxon>
        <taxon>Oceanospirillales</taxon>
        <taxon>Oceanospirillaceae</taxon>
        <taxon>Neptuniibacter</taxon>
    </lineage>
</organism>
<dbReference type="AlphaFoldDB" id="A0A7U8GS06"/>
<keyword evidence="3 11" id="KW-0819">tRNA processing</keyword>
<keyword evidence="10 11" id="KW-0694">RNA-binding</keyword>
<keyword evidence="5 11" id="KW-0479">Metal-binding</keyword>
<dbReference type="InterPro" id="IPR032828">
    <property type="entry name" value="PolyA_RNA-bd"/>
</dbReference>
<dbReference type="EMBL" id="AAOW01000013">
    <property type="protein sequence ID" value="EAR60881.1"/>
    <property type="molecule type" value="Genomic_DNA"/>
</dbReference>
<evidence type="ECO:0000256" key="11">
    <source>
        <dbReference type="HAMAP-Rule" id="MF_01262"/>
    </source>
</evidence>
<feature type="binding site" evidence="11">
    <location>
        <position position="11"/>
    </location>
    <ligand>
        <name>CTP</name>
        <dbReference type="ChEBI" id="CHEBI:37563"/>
    </ligand>
</feature>
<dbReference type="GO" id="GO:0000049">
    <property type="term" value="F:tRNA binding"/>
    <property type="evidence" value="ECO:0007669"/>
    <property type="project" value="UniProtKB-UniRule"/>
</dbReference>
<accession>A0A7U8GS06</accession>
<dbReference type="GO" id="GO:0000287">
    <property type="term" value="F:magnesium ion binding"/>
    <property type="evidence" value="ECO:0007669"/>
    <property type="project" value="UniProtKB-UniRule"/>
</dbReference>
<evidence type="ECO:0000259" key="13">
    <source>
        <dbReference type="Pfam" id="PF12627"/>
    </source>
</evidence>
<comment type="similarity">
    <text evidence="11">Belongs to the tRNA nucleotidyltransferase/poly(A) polymerase family. Bacterial CCA-adding enzyme type 2 subfamily.</text>
</comment>
<keyword evidence="15" id="KW-1185">Reference proteome</keyword>
<comment type="miscellaneous">
    <text evidence="11">A single active site specifically recognizes both ATP and CTP and is responsible for their addition.</text>
</comment>
<gene>
    <name evidence="11" type="primary">cca</name>
    <name evidence="14" type="ORF">MED92_16580</name>
</gene>
<feature type="binding site" evidence="11">
    <location>
        <position position="137"/>
    </location>
    <ligand>
        <name>ATP</name>
        <dbReference type="ChEBI" id="CHEBI:30616"/>
    </ligand>
</feature>
<keyword evidence="8 11" id="KW-0067">ATP-binding</keyword>
<evidence type="ECO:0000256" key="1">
    <source>
        <dbReference type="ARBA" id="ARBA00001946"/>
    </source>
</evidence>
<comment type="function">
    <text evidence="11">Catalyzes the addition and repair of the essential 3'-terminal CCA sequence in tRNAs without using a nucleic acid template. Adds these three nucleotides in the order of C, C, and A to the tRNA nucleotide-73, using CTP and ATP as substrates and producing inorganic pyrophosphate. tRNA 3'-terminal CCA addition is required both for tRNA processing and repair. Also involved in tRNA surveillance by mediating tandem CCA addition to generate a CCACCA at the 3' terminus of unstable tRNAs. While stable tRNAs receive only 3'-terminal CCA, unstable tRNAs are marked with CCACCA and rapidly degraded.</text>
</comment>
<evidence type="ECO:0000256" key="5">
    <source>
        <dbReference type="ARBA" id="ARBA00022723"/>
    </source>
</evidence>
<dbReference type="PIRSF" id="PIRSF000813">
    <property type="entry name" value="CCA_bact"/>
    <property type="match status" value="1"/>
</dbReference>
<evidence type="ECO:0000256" key="10">
    <source>
        <dbReference type="ARBA" id="ARBA00022884"/>
    </source>
</evidence>
<dbReference type="RefSeq" id="WP_007020981.1">
    <property type="nucleotide sequence ID" value="NZ_CH724125.1"/>
</dbReference>
<keyword evidence="7 11" id="KW-0692">RNA repair</keyword>
<keyword evidence="6 11" id="KW-0547">Nucleotide-binding</keyword>
<evidence type="ECO:0000256" key="7">
    <source>
        <dbReference type="ARBA" id="ARBA00022800"/>
    </source>
</evidence>
<dbReference type="OrthoDB" id="9805698at2"/>
<keyword evidence="2 11" id="KW-0808">Transferase</keyword>
<comment type="caution">
    <text evidence="14">The sequence shown here is derived from an EMBL/GenBank/DDBJ whole genome shotgun (WGS) entry which is preliminary data.</text>
</comment>
<evidence type="ECO:0000313" key="14">
    <source>
        <dbReference type="EMBL" id="EAR60881.1"/>
    </source>
</evidence>
<evidence type="ECO:0000256" key="3">
    <source>
        <dbReference type="ARBA" id="ARBA00022694"/>
    </source>
</evidence>
<comment type="catalytic activity">
    <reaction evidence="11">
        <text>a tRNA with a 3' CCA end + 2 CTP + ATP = a tRNA with a 3' CCACCA end + 3 diphosphate</text>
        <dbReference type="Rhea" id="RHEA:76235"/>
        <dbReference type="Rhea" id="RHEA-COMP:10468"/>
        <dbReference type="Rhea" id="RHEA-COMP:18655"/>
        <dbReference type="ChEBI" id="CHEBI:30616"/>
        <dbReference type="ChEBI" id="CHEBI:33019"/>
        <dbReference type="ChEBI" id="CHEBI:37563"/>
        <dbReference type="ChEBI" id="CHEBI:83071"/>
        <dbReference type="ChEBI" id="CHEBI:195187"/>
    </reaction>
</comment>
<dbReference type="Proteomes" id="UP000002171">
    <property type="component" value="Unassembled WGS sequence"/>
</dbReference>
<dbReference type="EC" id="2.7.7.72" evidence="11"/>
<feature type="binding site" evidence="11">
    <location>
        <position position="8"/>
    </location>
    <ligand>
        <name>ATP</name>
        <dbReference type="ChEBI" id="CHEBI:30616"/>
    </ligand>
</feature>
<dbReference type="GO" id="GO:0001680">
    <property type="term" value="P:tRNA 3'-terminal CCA addition"/>
    <property type="evidence" value="ECO:0007669"/>
    <property type="project" value="UniProtKB-UniRule"/>
</dbReference>
<feature type="domain" description="Poly A polymerase head" evidence="12">
    <location>
        <begin position="3"/>
        <end position="122"/>
    </location>
</feature>
<feature type="binding site" evidence="11">
    <location>
        <position position="91"/>
    </location>
    <ligand>
        <name>ATP</name>
        <dbReference type="ChEBI" id="CHEBI:30616"/>
    </ligand>
</feature>
<feature type="binding site" evidence="11">
    <location>
        <position position="21"/>
    </location>
    <ligand>
        <name>Mg(2+)</name>
        <dbReference type="ChEBI" id="CHEBI:18420"/>
    </ligand>
</feature>
<dbReference type="GO" id="GO:0042245">
    <property type="term" value="P:RNA repair"/>
    <property type="evidence" value="ECO:0007669"/>
    <property type="project" value="UniProtKB-KW"/>
</dbReference>